<keyword evidence="2" id="KW-1185">Reference proteome</keyword>
<evidence type="ECO:0008006" key="3">
    <source>
        <dbReference type="Google" id="ProtNLM"/>
    </source>
</evidence>
<protein>
    <recommendedName>
        <fullName evidence="3">Leucine-rich repeat domain-containing protein</fullName>
    </recommendedName>
</protein>
<dbReference type="eggNOG" id="COG4886">
    <property type="taxonomic scope" value="Bacteria"/>
</dbReference>
<dbReference type="eggNOG" id="COG5492">
    <property type="taxonomic scope" value="Bacteria"/>
</dbReference>
<dbReference type="Pfam" id="PF13306">
    <property type="entry name" value="LRR_5"/>
    <property type="match status" value="7"/>
</dbReference>
<dbReference type="SUPFAM" id="SSF52058">
    <property type="entry name" value="L domain-like"/>
    <property type="match status" value="5"/>
</dbReference>
<evidence type="ECO:0000313" key="2">
    <source>
        <dbReference type="Proteomes" id="UP000004198"/>
    </source>
</evidence>
<name>C6PST6_9CLOT</name>
<dbReference type="STRING" id="536227.Ccar_05420"/>
<reference evidence="1 2" key="1">
    <citation type="submission" date="2009-06" db="EMBL/GenBank/DDBJ databases">
        <title>The draft genome of Clostridium carboxidivorans P7.</title>
        <authorList>
            <consortium name="US DOE Joint Genome Institute (JGI-PGF)"/>
            <person name="Lucas S."/>
            <person name="Copeland A."/>
            <person name="Lapidus A."/>
            <person name="Glavina del Rio T."/>
            <person name="Tice H."/>
            <person name="Bruce D."/>
            <person name="Goodwin L."/>
            <person name="Pitluck S."/>
            <person name="Larimer F."/>
            <person name="Land M.L."/>
            <person name="Hauser L."/>
            <person name="Hemme C.L."/>
        </authorList>
    </citation>
    <scope>NUCLEOTIDE SEQUENCE [LARGE SCALE GENOMIC DNA]</scope>
    <source>
        <strain evidence="1 2">P7</strain>
    </source>
</reference>
<dbReference type="InterPro" id="IPR053139">
    <property type="entry name" value="Surface_bspA-like"/>
</dbReference>
<organism evidence="1 2">
    <name type="scientific">Clostridium carboxidivorans P7</name>
    <dbReference type="NCBI Taxonomy" id="536227"/>
    <lineage>
        <taxon>Bacteria</taxon>
        <taxon>Bacillati</taxon>
        <taxon>Bacillota</taxon>
        <taxon>Clostridia</taxon>
        <taxon>Eubacteriales</taxon>
        <taxon>Clostridiaceae</taxon>
        <taxon>Clostridium</taxon>
    </lineage>
</organism>
<comment type="caution">
    <text evidence="1">The sequence shown here is derived from an EMBL/GenBank/DDBJ whole genome shotgun (WGS) entry which is preliminary data.</text>
</comment>
<dbReference type="PANTHER" id="PTHR45661">
    <property type="entry name" value="SURFACE ANTIGEN"/>
    <property type="match status" value="1"/>
</dbReference>
<proteinExistence type="predicted"/>
<dbReference type="InterPro" id="IPR032675">
    <property type="entry name" value="LRR_dom_sf"/>
</dbReference>
<sequence length="1351" mass="150651">MQRERERLMEDKFIIQNGVLEAYTLRENLVEVPNEVKIIGKGAFKGCVSIEQITLPETVTDIMDDAFKGCRKLKKINFPSKLTHIGEYAFHRCHSLHSVKLPSTVKYLESCAFLYCDNLEQISMPGVTKLGKQVFSNDTNLREIEVSNDLNLSCICDVFTGCSKISKITLSNGTTYNIESVIDIISSHSNIHPVIKTIAADIYRMMKIEDAMLLRFLINVKDVEIPNGITTISKSCFFDKKGIVSVKLPKTLKDIGSKAFRNCINLEKVEFASEDVTINADAFKNCTTLKYITLSNGNTYELKGLPDKYNENFPEIIHTIHSQILNNFFISGTTLMQYRGKEERVVIPEGITVIGEKAFAGNEIIGRVILPASIKEIHEEAFVDCVLLQTITLPEGLEYIGQSAFENCVKLIHVKLPESLNKIENSVFNRCKNLNEVLFGSNIKEIASLAFYGCNSLKNVHLPEKLISIGDMAFYKCVSLKEITLPKSLVKLGNNVFTYSGIKSASVNCDLKECGTDVFSECSKLRKLTFGEGVKNIGDKFAFKCISLKYVNLPSTIEYIGRNAFEDSIYIKELMENTASNIFIDGSELSGNIVLPDGMTAIAGGAFYGNAKITSVNFPNSLAQIGSRAFCGCTSLKDIVLPSGVSVLEEGVFSYCTSLESVKSQSKIKYISDNAFYGCSAIKQVPSSNAIHIGKNAFNGCKKLDNIQLNCQDIQADAFRNTAFLDGLRVNSSLIIVSNTLVDGKCCTGDVIVPEGIISISPYAFSGNDNITSITLPESLKIIGSGAFSGCKSIKELVLPSIKSIEKKSFEKCVSLAKVSGCAEIIGEGAFSYCTNLEDVILNKTVSLKQEAFCGCAALKTCECNELQYIGDNCFNECIALETFDFSNVKFIGVSAFSSCNSLKNIYLNENTYAASHAFEDCANLKEIILSGEGLKYGSYAFSGCTAINAIYIGNRKYITDEYLVIFKRNIPDIVKSIYNSAMSCFNIDENLSLFRYINKGSLIHIPKGIKRIEREVFKDAMNLKEVYISEDVEYIGERAFYNTMWLEKQKSITPIVIVNNILIDASSCHGNVLIPEYVKIVSGWAFVNCYDLREITFSSSKTIIEEYAFRNCINFKKVTLADGREYRLTKIQDRENEMLPQNVKQIFMDCLNCFKTDENNVLVECTGNINNLVLPEGITDIYDNVFEDSNLLTHITLTKDTVTIGKSAFKNCKWLVSVKNAGSIKKIEKFAFSGCYILESIEFSNNLQYIGMRAFEYSSLKNIQIPEGITEIPEKAFYRCKNLKKVSLPSTLKNIGKEAFAFCYELTEINFPENLEKIDSRAFAWCSKIDIEHLPEHVSVKDDTFSFRES</sequence>
<accession>C6PST6</accession>
<dbReference type="Proteomes" id="UP000004198">
    <property type="component" value="Unassembled WGS sequence"/>
</dbReference>
<dbReference type="InterPro" id="IPR026906">
    <property type="entry name" value="LRR_5"/>
</dbReference>
<dbReference type="RefSeq" id="WP_007060738.1">
    <property type="nucleotide sequence ID" value="NZ_ACVI01000025.1"/>
</dbReference>
<dbReference type="EMBL" id="ACVI01000025">
    <property type="protein sequence ID" value="EET87675.1"/>
    <property type="molecule type" value="Genomic_DNA"/>
</dbReference>
<dbReference type="Gene3D" id="3.80.10.10">
    <property type="entry name" value="Ribonuclease Inhibitor"/>
    <property type="match status" value="8"/>
</dbReference>
<gene>
    <name evidence="1" type="ORF">CcarbDRAFT_1853</name>
</gene>
<dbReference type="PANTHER" id="PTHR45661:SF3">
    <property type="entry name" value="IG-LIKE DOMAIN-CONTAINING PROTEIN"/>
    <property type="match status" value="1"/>
</dbReference>
<evidence type="ECO:0000313" key="1">
    <source>
        <dbReference type="EMBL" id="EET87675.1"/>
    </source>
</evidence>